<dbReference type="Proteomes" id="UP001207654">
    <property type="component" value="Unassembled WGS sequence"/>
</dbReference>
<name>A0ABT4AHB2_9BACT</name>
<comment type="caution">
    <text evidence="1">The sequence shown here is derived from an EMBL/GenBank/DDBJ whole genome shotgun (WGS) entry which is preliminary data.</text>
</comment>
<reference evidence="1 2" key="1">
    <citation type="submission" date="2022-11" db="EMBL/GenBank/DDBJ databases">
        <title>Minimal conservation of predation-associated metabolite biosynthetic gene clusters underscores biosynthetic potential of Myxococcota including descriptions for ten novel species: Archangium lansinium sp. nov., Myxococcus landrumus sp. nov., Nannocystis bai.</title>
        <authorList>
            <person name="Ahearne A."/>
            <person name="Stevens C."/>
            <person name="Phillips K."/>
        </authorList>
    </citation>
    <scope>NUCLEOTIDE SEQUENCE [LARGE SCALE GENOMIC DNA]</scope>
    <source>
        <strain evidence="1 2">MIWBW</strain>
    </source>
</reference>
<dbReference type="EMBL" id="JAPNKA010000001">
    <property type="protein sequence ID" value="MCY1080272.1"/>
    <property type="molecule type" value="Genomic_DNA"/>
</dbReference>
<dbReference type="RefSeq" id="WP_267538944.1">
    <property type="nucleotide sequence ID" value="NZ_JAPNKA010000001.1"/>
</dbReference>
<sequence length="127" mass="13688">MASQAIQLGTWVVALLMGAGGADGESASKLKQRADTLASEARALANPSGCEKVEECELAGFGHKPCGGPREYIAWCSRTTDVKTLRARLEALEKAEKAWQEAVGLKSNCGLTRKPRLRWEAGQCRAR</sequence>
<evidence type="ECO:0000313" key="2">
    <source>
        <dbReference type="Proteomes" id="UP001207654"/>
    </source>
</evidence>
<evidence type="ECO:0000313" key="1">
    <source>
        <dbReference type="EMBL" id="MCY1080272.1"/>
    </source>
</evidence>
<proteinExistence type="predicted"/>
<accession>A0ABT4AHB2</accession>
<organism evidence="1 2">
    <name type="scientific">Archangium lansingense</name>
    <dbReference type="NCBI Taxonomy" id="2995310"/>
    <lineage>
        <taxon>Bacteria</taxon>
        <taxon>Pseudomonadati</taxon>
        <taxon>Myxococcota</taxon>
        <taxon>Myxococcia</taxon>
        <taxon>Myxococcales</taxon>
        <taxon>Cystobacterineae</taxon>
        <taxon>Archangiaceae</taxon>
        <taxon>Archangium</taxon>
    </lineage>
</organism>
<keyword evidence="2" id="KW-1185">Reference proteome</keyword>
<gene>
    <name evidence="1" type="ORF">OV287_38055</name>
</gene>
<protein>
    <submittedName>
        <fullName evidence="1">Uncharacterized protein</fullName>
    </submittedName>
</protein>